<dbReference type="OrthoDB" id="120159at2759"/>
<dbReference type="EMBL" id="MJFZ01000775">
    <property type="protein sequence ID" value="RAW25245.1"/>
    <property type="molecule type" value="Genomic_DNA"/>
</dbReference>
<dbReference type="EMBL" id="RCML01000706">
    <property type="protein sequence ID" value="KAG2970773.1"/>
    <property type="molecule type" value="Genomic_DNA"/>
</dbReference>
<reference evidence="1" key="2">
    <citation type="submission" date="2018-10" db="EMBL/GenBank/DDBJ databases">
        <title>Effector identification in a new, highly contiguous assembly of the strawberry crown rot pathogen Phytophthora cactorum.</title>
        <authorList>
            <person name="Armitage A.D."/>
            <person name="Nellist C.F."/>
            <person name="Bates H."/>
            <person name="Vickerstaff R.J."/>
            <person name="Harrison R.J."/>
        </authorList>
    </citation>
    <scope>NUCLEOTIDE SEQUENCE</scope>
    <source>
        <strain evidence="1">15-7</strain>
        <strain evidence="2">4032</strain>
        <strain evidence="3">4040</strain>
        <strain evidence="4">P415</strain>
    </source>
</reference>
<sequence>MPISTPVLPLRVSSTSHAPLVKWRRERRKYEETIPNRTKGDTDNKIVPVKTTFDEGLLRMRCRLLWRLSIGNVTDEQILTEIDKIIASAKNNSVRDGDREMREMLRMDLFVRYVSEIVIQYFKLCHDFIDDRGWQKMLHRRRRQTTVVPCLDCLVGGPGSARRGGTNNMFPGQDCYVRRGCPP</sequence>
<dbReference type="Proteomes" id="UP000774804">
    <property type="component" value="Unassembled WGS sequence"/>
</dbReference>
<proteinExistence type="predicted"/>
<keyword evidence="6" id="KW-1185">Reference proteome</keyword>
<organism evidence="5 6">
    <name type="scientific">Phytophthora cactorum</name>
    <dbReference type="NCBI Taxonomy" id="29920"/>
    <lineage>
        <taxon>Eukaryota</taxon>
        <taxon>Sar</taxon>
        <taxon>Stramenopiles</taxon>
        <taxon>Oomycota</taxon>
        <taxon>Peronosporomycetes</taxon>
        <taxon>Peronosporales</taxon>
        <taxon>Peronosporaceae</taxon>
        <taxon>Phytophthora</taxon>
    </lineage>
</organism>
<evidence type="ECO:0000313" key="6">
    <source>
        <dbReference type="Proteomes" id="UP000251314"/>
    </source>
</evidence>
<name>A0A329RKH2_9STRA</name>
<reference evidence="5 6" key="1">
    <citation type="submission" date="2018-01" db="EMBL/GenBank/DDBJ databases">
        <title>Draft genome of the strawberry crown rot pathogen Phytophthora cactorum.</title>
        <authorList>
            <person name="Armitage A.D."/>
            <person name="Lysoe E."/>
            <person name="Nellist C.F."/>
            <person name="Harrison R.J."/>
            <person name="Brurberg M.B."/>
        </authorList>
    </citation>
    <scope>NUCLEOTIDE SEQUENCE [LARGE SCALE GENOMIC DNA]</scope>
    <source>
        <strain evidence="5 6">10300</strain>
    </source>
</reference>
<evidence type="ECO:0000313" key="2">
    <source>
        <dbReference type="EMBL" id="KAG2906968.1"/>
    </source>
</evidence>
<dbReference type="Proteomes" id="UP000697107">
    <property type="component" value="Unassembled WGS sequence"/>
</dbReference>
<dbReference type="Proteomes" id="UP000735874">
    <property type="component" value="Unassembled WGS sequence"/>
</dbReference>
<dbReference type="Proteomes" id="UP000736787">
    <property type="component" value="Unassembled WGS sequence"/>
</dbReference>
<comment type="caution">
    <text evidence="5">The sequence shown here is derived from an EMBL/GenBank/DDBJ whole genome shotgun (WGS) entry which is preliminary data.</text>
</comment>
<evidence type="ECO:0000313" key="4">
    <source>
        <dbReference type="EMBL" id="KAG2970773.1"/>
    </source>
</evidence>
<dbReference type="Proteomes" id="UP000251314">
    <property type="component" value="Unassembled WGS sequence"/>
</dbReference>
<dbReference type="VEuPathDB" id="FungiDB:PC110_g18337"/>
<evidence type="ECO:0000313" key="1">
    <source>
        <dbReference type="EMBL" id="KAG2850518.1"/>
    </source>
</evidence>
<dbReference type="AlphaFoldDB" id="A0A329RKH2"/>
<accession>A0A329RKH2</accession>
<protein>
    <submittedName>
        <fullName evidence="5">Uncharacterized protein</fullName>
    </submittedName>
</protein>
<evidence type="ECO:0000313" key="5">
    <source>
        <dbReference type="EMBL" id="RAW25245.1"/>
    </source>
</evidence>
<dbReference type="EMBL" id="RCMG01000678">
    <property type="protein sequence ID" value="KAG2850518.1"/>
    <property type="molecule type" value="Genomic_DNA"/>
</dbReference>
<dbReference type="EMBL" id="RCMK01000511">
    <property type="protein sequence ID" value="KAG2924538.1"/>
    <property type="molecule type" value="Genomic_DNA"/>
</dbReference>
<gene>
    <name evidence="5" type="ORF">PC110_g18337</name>
    <name evidence="1" type="ORF">PC113_g16705</name>
    <name evidence="2" type="ORF">PC115_g14090</name>
    <name evidence="3" type="ORF">PC117_g15388</name>
    <name evidence="4" type="ORF">PC118_g16671</name>
</gene>
<dbReference type="EMBL" id="RCMI01000524">
    <property type="protein sequence ID" value="KAG2906968.1"/>
    <property type="molecule type" value="Genomic_DNA"/>
</dbReference>
<evidence type="ECO:0000313" key="3">
    <source>
        <dbReference type="EMBL" id="KAG2924538.1"/>
    </source>
</evidence>